<accession>A0A7W3TDP0</accession>
<feature type="region of interest" description="Disordered" evidence="1">
    <location>
        <begin position="1"/>
        <end position="37"/>
    </location>
</feature>
<dbReference type="EMBL" id="VKHT01000347">
    <property type="protein sequence ID" value="MBB0244926.1"/>
    <property type="molecule type" value="Genomic_DNA"/>
</dbReference>
<feature type="compositionally biased region" description="Basic and acidic residues" evidence="1">
    <location>
        <begin position="1"/>
        <end position="22"/>
    </location>
</feature>
<name>A0A7W3TDP0_9ACTN</name>
<dbReference type="RefSeq" id="WP_182606475.1">
    <property type="nucleotide sequence ID" value="NZ_VKHT01000347.1"/>
</dbReference>
<evidence type="ECO:0000313" key="2">
    <source>
        <dbReference type="EMBL" id="MBB0244926.1"/>
    </source>
</evidence>
<dbReference type="AlphaFoldDB" id="A0A7W3TDP0"/>
<proteinExistence type="predicted"/>
<dbReference type="Proteomes" id="UP000538929">
    <property type="component" value="Unassembled WGS sequence"/>
</dbReference>
<reference evidence="3" key="1">
    <citation type="submission" date="2019-10" db="EMBL/GenBank/DDBJ databases">
        <title>Streptomyces sp. nov., a novel actinobacterium isolated from alkaline environment.</title>
        <authorList>
            <person name="Golinska P."/>
        </authorList>
    </citation>
    <scope>NUCLEOTIDE SEQUENCE [LARGE SCALE GENOMIC DNA]</scope>
    <source>
        <strain evidence="3">DSM 42118</strain>
    </source>
</reference>
<keyword evidence="3" id="KW-1185">Reference proteome</keyword>
<gene>
    <name evidence="2" type="ORF">FNQ90_12615</name>
</gene>
<evidence type="ECO:0000313" key="3">
    <source>
        <dbReference type="Proteomes" id="UP000538929"/>
    </source>
</evidence>
<evidence type="ECO:0000256" key="1">
    <source>
        <dbReference type="SAM" id="MobiDB-lite"/>
    </source>
</evidence>
<feature type="region of interest" description="Disordered" evidence="1">
    <location>
        <begin position="67"/>
        <end position="92"/>
    </location>
</feature>
<organism evidence="2 3">
    <name type="scientific">Streptomyces alkaliphilus</name>
    <dbReference type="NCBI Taxonomy" id="1472722"/>
    <lineage>
        <taxon>Bacteria</taxon>
        <taxon>Bacillati</taxon>
        <taxon>Actinomycetota</taxon>
        <taxon>Actinomycetes</taxon>
        <taxon>Kitasatosporales</taxon>
        <taxon>Streptomycetaceae</taxon>
        <taxon>Streptomyces</taxon>
    </lineage>
</organism>
<protein>
    <submittedName>
        <fullName evidence="2">Uncharacterized protein</fullName>
    </submittedName>
</protein>
<sequence>MIEADGHRQSREPTVRPERNGEPHSPAFADVETPTCRNEGPTTVVGAGGEELVVARAVGTEVASADATVTGRGSGGGPGRPAVKSVVTRNRR</sequence>
<comment type="caution">
    <text evidence="2">The sequence shown here is derived from an EMBL/GenBank/DDBJ whole genome shotgun (WGS) entry which is preliminary data.</text>
</comment>